<keyword evidence="2" id="KW-0812">Transmembrane</keyword>
<dbReference type="RefSeq" id="WP_207340865.1">
    <property type="nucleotide sequence ID" value="NZ_CP074405.1"/>
</dbReference>
<evidence type="ECO:0000313" key="3">
    <source>
        <dbReference type="EMBL" id="QVI63392.1"/>
    </source>
</evidence>
<dbReference type="Proteomes" id="UP000677804">
    <property type="component" value="Chromosome"/>
</dbReference>
<reference evidence="3 4" key="1">
    <citation type="submission" date="2021-05" db="EMBL/GenBank/DDBJ databases">
        <title>Novel species in genus Cellulomonas.</title>
        <authorList>
            <person name="Zhang G."/>
        </authorList>
    </citation>
    <scope>NUCLEOTIDE SEQUENCE [LARGE SCALE GENOMIC DNA]</scope>
    <source>
        <strain evidence="4">zg-ZUI222</strain>
    </source>
</reference>
<proteinExistence type="predicted"/>
<feature type="transmembrane region" description="Helical" evidence="2">
    <location>
        <begin position="97"/>
        <end position="117"/>
    </location>
</feature>
<organism evidence="3 4">
    <name type="scientific">Cellulomonas wangleii</name>
    <dbReference type="NCBI Taxonomy" id="2816956"/>
    <lineage>
        <taxon>Bacteria</taxon>
        <taxon>Bacillati</taxon>
        <taxon>Actinomycetota</taxon>
        <taxon>Actinomycetes</taxon>
        <taxon>Micrococcales</taxon>
        <taxon>Cellulomonadaceae</taxon>
        <taxon>Cellulomonas</taxon>
    </lineage>
</organism>
<keyword evidence="4" id="KW-1185">Reference proteome</keyword>
<name>A0ABX8DB89_9CELL</name>
<keyword evidence="2" id="KW-0472">Membrane</keyword>
<protein>
    <recommendedName>
        <fullName evidence="5">Integral membrane protein</fullName>
    </recommendedName>
</protein>
<accession>A0ABX8DB89</accession>
<evidence type="ECO:0008006" key="5">
    <source>
        <dbReference type="Google" id="ProtNLM"/>
    </source>
</evidence>
<evidence type="ECO:0000256" key="2">
    <source>
        <dbReference type="SAM" id="Phobius"/>
    </source>
</evidence>
<feature type="transmembrane region" description="Helical" evidence="2">
    <location>
        <begin position="16"/>
        <end position="39"/>
    </location>
</feature>
<feature type="region of interest" description="Disordered" evidence="1">
    <location>
        <begin position="122"/>
        <end position="142"/>
    </location>
</feature>
<dbReference type="EMBL" id="CP074405">
    <property type="protein sequence ID" value="QVI63392.1"/>
    <property type="molecule type" value="Genomic_DNA"/>
</dbReference>
<gene>
    <name evidence="3" type="ORF">KG103_05810</name>
</gene>
<keyword evidence="2" id="KW-1133">Transmembrane helix</keyword>
<sequence>MSAPTRRRPRSRRRALLLLAASGVALVGVLTLAGVWLGLGVNALRVSATGEEPCLVASETDSDVRIRFDLVPARALCVRETGTERDEVVLASAPTGVVVGGIVFAVVGIAGTVLVLLPARRRPAPPSGDVPADRPVGAAGTG</sequence>
<evidence type="ECO:0000313" key="4">
    <source>
        <dbReference type="Proteomes" id="UP000677804"/>
    </source>
</evidence>
<evidence type="ECO:0000256" key="1">
    <source>
        <dbReference type="SAM" id="MobiDB-lite"/>
    </source>
</evidence>